<proteinExistence type="predicted"/>
<dbReference type="Proteomes" id="UP000233837">
    <property type="component" value="Unassembled WGS sequence"/>
</dbReference>
<evidence type="ECO:0000313" key="2">
    <source>
        <dbReference type="Proteomes" id="UP000233837"/>
    </source>
</evidence>
<keyword evidence="2" id="KW-1185">Reference proteome</keyword>
<reference evidence="1 2" key="1">
    <citation type="journal article" date="2016" name="Sci. Rep.">
        <title>The Dendrobium catenatum Lindl. genome sequence provides insights into polysaccharide synthase, floral development and adaptive evolution.</title>
        <authorList>
            <person name="Zhang G.Q."/>
            <person name="Xu Q."/>
            <person name="Bian C."/>
            <person name="Tsai W.C."/>
            <person name="Yeh C.M."/>
            <person name="Liu K.W."/>
            <person name="Yoshida K."/>
            <person name="Zhang L.S."/>
            <person name="Chang S.B."/>
            <person name="Chen F."/>
            <person name="Shi Y."/>
            <person name="Su Y.Y."/>
            <person name="Zhang Y.Q."/>
            <person name="Chen L.J."/>
            <person name="Yin Y."/>
            <person name="Lin M."/>
            <person name="Huang H."/>
            <person name="Deng H."/>
            <person name="Wang Z.W."/>
            <person name="Zhu S.L."/>
            <person name="Zhao X."/>
            <person name="Deng C."/>
            <person name="Niu S.C."/>
            <person name="Huang J."/>
            <person name="Wang M."/>
            <person name="Liu G.H."/>
            <person name="Yang H.J."/>
            <person name="Xiao X.J."/>
            <person name="Hsiao Y.Y."/>
            <person name="Wu W.L."/>
            <person name="Chen Y.Y."/>
            <person name="Mitsuda N."/>
            <person name="Ohme-Takagi M."/>
            <person name="Luo Y.B."/>
            <person name="Van de Peer Y."/>
            <person name="Liu Z.J."/>
        </authorList>
    </citation>
    <scope>NUCLEOTIDE SEQUENCE [LARGE SCALE GENOMIC DNA]</scope>
    <source>
        <tissue evidence="1">The whole plant</tissue>
    </source>
</reference>
<dbReference type="AlphaFoldDB" id="A0A2I0V7A0"/>
<accession>A0A2I0V7A0</accession>
<name>A0A2I0V7A0_9ASPA</name>
<reference evidence="1 2" key="2">
    <citation type="journal article" date="2017" name="Nature">
        <title>The Apostasia genome and the evolution of orchids.</title>
        <authorList>
            <person name="Zhang G.Q."/>
            <person name="Liu K.W."/>
            <person name="Li Z."/>
            <person name="Lohaus R."/>
            <person name="Hsiao Y.Y."/>
            <person name="Niu S.C."/>
            <person name="Wang J.Y."/>
            <person name="Lin Y.C."/>
            <person name="Xu Q."/>
            <person name="Chen L.J."/>
            <person name="Yoshida K."/>
            <person name="Fujiwara S."/>
            <person name="Wang Z.W."/>
            <person name="Zhang Y.Q."/>
            <person name="Mitsuda N."/>
            <person name="Wang M."/>
            <person name="Liu G.H."/>
            <person name="Pecoraro L."/>
            <person name="Huang H.X."/>
            <person name="Xiao X.J."/>
            <person name="Lin M."/>
            <person name="Wu X.Y."/>
            <person name="Wu W.L."/>
            <person name="Chen Y.Y."/>
            <person name="Chang S.B."/>
            <person name="Sakamoto S."/>
            <person name="Ohme-Takagi M."/>
            <person name="Yagi M."/>
            <person name="Zeng S.J."/>
            <person name="Shen C.Y."/>
            <person name="Yeh C.M."/>
            <person name="Luo Y.B."/>
            <person name="Tsai W.C."/>
            <person name="Van de Peer Y."/>
            <person name="Liu Z.J."/>
        </authorList>
    </citation>
    <scope>NUCLEOTIDE SEQUENCE [LARGE SCALE GENOMIC DNA]</scope>
    <source>
        <tissue evidence="1">The whole plant</tissue>
    </source>
</reference>
<organism evidence="1 2">
    <name type="scientific">Dendrobium catenatum</name>
    <dbReference type="NCBI Taxonomy" id="906689"/>
    <lineage>
        <taxon>Eukaryota</taxon>
        <taxon>Viridiplantae</taxon>
        <taxon>Streptophyta</taxon>
        <taxon>Embryophyta</taxon>
        <taxon>Tracheophyta</taxon>
        <taxon>Spermatophyta</taxon>
        <taxon>Magnoliopsida</taxon>
        <taxon>Liliopsida</taxon>
        <taxon>Asparagales</taxon>
        <taxon>Orchidaceae</taxon>
        <taxon>Epidendroideae</taxon>
        <taxon>Malaxideae</taxon>
        <taxon>Dendrobiinae</taxon>
        <taxon>Dendrobium</taxon>
    </lineage>
</organism>
<sequence length="83" mass="9670">MAQQLFRPNILQAFECFNSFQGKLKPFYNLSICSAIYHLWRERNDRKFGNVFASSTTLSHKIKSAVLSKLLKWKNGYALLDLL</sequence>
<protein>
    <submittedName>
        <fullName evidence="1">Uncharacterized protein</fullName>
    </submittedName>
</protein>
<evidence type="ECO:0000313" key="1">
    <source>
        <dbReference type="EMBL" id="PKU59287.1"/>
    </source>
</evidence>
<gene>
    <name evidence="1" type="ORF">MA16_Dca028482</name>
</gene>
<dbReference type="EMBL" id="KZ505541">
    <property type="protein sequence ID" value="PKU59287.1"/>
    <property type="molecule type" value="Genomic_DNA"/>
</dbReference>